<comment type="caution">
    <text evidence="4">The sequence shown here is derived from an EMBL/GenBank/DDBJ whole genome shotgun (WGS) entry which is preliminary data.</text>
</comment>
<gene>
    <name evidence="4" type="ORF">EV686_101599</name>
</gene>
<dbReference type="AlphaFoldDB" id="A0A4R3VCT5"/>
<name>A0A4R3VCT5_9BURK</name>
<feature type="compositionally biased region" description="Basic residues" evidence="2">
    <location>
        <begin position="1"/>
        <end position="12"/>
    </location>
</feature>
<evidence type="ECO:0000256" key="2">
    <source>
        <dbReference type="SAM" id="MobiDB-lite"/>
    </source>
</evidence>
<accession>A0A4R3VCT5</accession>
<keyword evidence="3" id="KW-0812">Transmembrane</keyword>
<dbReference type="OrthoDB" id="9152541at2"/>
<sequence>MSRFGSSKRHTFKPTAYGSSSRKRRRVPRWLVLLLTGIALGSGGLLFLQKNYGPVRLTAEQSEQLHYDLNSANIDKQRLQSQLNQQTRELDELRTRFEQQTKELTSVRDELTQLYKDVEPLADAVAPDPRGTSPGIRAARFRNADGQLAYQILVMQDADKADQRFEGKVEFVVTGRYPNGRTGVVDLPPLDIAVGRYVHMDGSIDLPNGLSAREVVIKITRNGESRMSATRTLRVAP</sequence>
<dbReference type="EMBL" id="SMBX01000001">
    <property type="protein sequence ID" value="TCV03136.1"/>
    <property type="molecule type" value="Genomic_DNA"/>
</dbReference>
<dbReference type="Gene3D" id="1.20.5.1160">
    <property type="entry name" value="Vasodilator-stimulated phosphoprotein"/>
    <property type="match status" value="1"/>
</dbReference>
<keyword evidence="1" id="KW-0175">Coiled coil</keyword>
<evidence type="ECO:0000313" key="5">
    <source>
        <dbReference type="Proteomes" id="UP000294692"/>
    </source>
</evidence>
<reference evidence="4 5" key="1">
    <citation type="submission" date="2019-03" db="EMBL/GenBank/DDBJ databases">
        <title>Genomic Encyclopedia of Type Strains, Phase IV (KMG-IV): sequencing the most valuable type-strain genomes for metagenomic binning, comparative biology and taxonomic classification.</title>
        <authorList>
            <person name="Goeker M."/>
        </authorList>
    </citation>
    <scope>NUCLEOTIDE SEQUENCE [LARGE SCALE GENOMIC DNA]</scope>
    <source>
        <strain evidence="4 5">DSM 100048</strain>
    </source>
</reference>
<keyword evidence="5" id="KW-1185">Reference proteome</keyword>
<keyword evidence="3" id="KW-1133">Transmembrane helix</keyword>
<organism evidence="4 5">
    <name type="scientific">Paracandidimonas soli</name>
    <dbReference type="NCBI Taxonomy" id="1917182"/>
    <lineage>
        <taxon>Bacteria</taxon>
        <taxon>Pseudomonadati</taxon>
        <taxon>Pseudomonadota</taxon>
        <taxon>Betaproteobacteria</taxon>
        <taxon>Burkholderiales</taxon>
        <taxon>Alcaligenaceae</taxon>
        <taxon>Paracandidimonas</taxon>
    </lineage>
</organism>
<evidence type="ECO:0000313" key="4">
    <source>
        <dbReference type="EMBL" id="TCV03136.1"/>
    </source>
</evidence>
<dbReference type="Proteomes" id="UP000294692">
    <property type="component" value="Unassembled WGS sequence"/>
</dbReference>
<evidence type="ECO:0000256" key="3">
    <source>
        <dbReference type="SAM" id="Phobius"/>
    </source>
</evidence>
<protein>
    <submittedName>
        <fullName evidence="4">Uncharacterized protein</fullName>
    </submittedName>
</protein>
<keyword evidence="3" id="KW-0472">Membrane</keyword>
<proteinExistence type="predicted"/>
<evidence type="ECO:0000256" key="1">
    <source>
        <dbReference type="SAM" id="Coils"/>
    </source>
</evidence>
<dbReference type="RefSeq" id="WP_132473314.1">
    <property type="nucleotide sequence ID" value="NZ_JBEBWM010000012.1"/>
</dbReference>
<feature type="coiled-coil region" evidence="1">
    <location>
        <begin position="69"/>
        <end position="110"/>
    </location>
</feature>
<feature type="transmembrane region" description="Helical" evidence="3">
    <location>
        <begin position="30"/>
        <end position="48"/>
    </location>
</feature>
<feature type="region of interest" description="Disordered" evidence="2">
    <location>
        <begin position="1"/>
        <end position="20"/>
    </location>
</feature>